<feature type="region of interest" description="Disordered" evidence="11">
    <location>
        <begin position="1093"/>
        <end position="1202"/>
    </location>
</feature>
<dbReference type="PANTHER" id="PTHR47348">
    <property type="entry name" value="MEIOTICALLY UP-REGULATED GENE 190 PROTEIN"/>
    <property type="match status" value="1"/>
</dbReference>
<evidence type="ECO:0000256" key="4">
    <source>
        <dbReference type="ARBA" id="ARBA00022692"/>
    </source>
</evidence>
<dbReference type="SUPFAM" id="SSF49562">
    <property type="entry name" value="C2 domain (Calcium/lipid-binding domain, CaLB)"/>
    <property type="match status" value="2"/>
</dbReference>
<feature type="compositionally biased region" description="Low complexity" evidence="11">
    <location>
        <begin position="1168"/>
        <end position="1186"/>
    </location>
</feature>
<name>A0A316URE0_9BASI</name>
<accession>A0A316URE0</accession>
<dbReference type="CDD" id="cd21676">
    <property type="entry name" value="SMP_Mug190"/>
    <property type="match status" value="1"/>
</dbReference>
<dbReference type="OrthoDB" id="419768at2759"/>
<evidence type="ECO:0000259" key="14">
    <source>
        <dbReference type="PROSITE" id="PS51847"/>
    </source>
</evidence>
<dbReference type="SMART" id="SM00239">
    <property type="entry name" value="C2"/>
    <property type="match status" value="2"/>
</dbReference>
<proteinExistence type="predicted"/>
<feature type="region of interest" description="Disordered" evidence="11">
    <location>
        <begin position="699"/>
        <end position="728"/>
    </location>
</feature>
<keyword evidence="5" id="KW-0677">Repeat</keyword>
<evidence type="ECO:0000256" key="1">
    <source>
        <dbReference type="ARBA" id="ARBA00004586"/>
    </source>
</evidence>
<feature type="region of interest" description="Disordered" evidence="11">
    <location>
        <begin position="591"/>
        <end position="622"/>
    </location>
</feature>
<dbReference type="EMBL" id="KZ819668">
    <property type="protein sequence ID" value="PWN27348.1"/>
    <property type="molecule type" value="Genomic_DNA"/>
</dbReference>
<evidence type="ECO:0000256" key="11">
    <source>
        <dbReference type="SAM" id="MobiDB-lite"/>
    </source>
</evidence>
<dbReference type="Gene3D" id="2.60.40.150">
    <property type="entry name" value="C2 domain"/>
    <property type="match status" value="2"/>
</dbReference>
<keyword evidence="6" id="KW-0256">Endoplasmic reticulum</keyword>
<feature type="compositionally biased region" description="Polar residues" evidence="11">
    <location>
        <begin position="607"/>
        <end position="622"/>
    </location>
</feature>
<keyword evidence="9" id="KW-0446">Lipid-binding</keyword>
<dbReference type="InterPro" id="IPR031468">
    <property type="entry name" value="SMP_LBD"/>
</dbReference>
<gene>
    <name evidence="15" type="ORF">BDZ90DRAFT_227159</name>
</gene>
<dbReference type="Pfam" id="PF00168">
    <property type="entry name" value="C2"/>
    <property type="match status" value="2"/>
</dbReference>
<keyword evidence="4 12" id="KW-0812">Transmembrane</keyword>
<evidence type="ECO:0000256" key="6">
    <source>
        <dbReference type="ARBA" id="ARBA00022824"/>
    </source>
</evidence>
<dbReference type="InterPro" id="IPR037765">
    <property type="entry name" value="C2B_Tricalbin"/>
</dbReference>
<evidence type="ECO:0000256" key="12">
    <source>
        <dbReference type="SAM" id="Phobius"/>
    </source>
</evidence>
<evidence type="ECO:0000256" key="10">
    <source>
        <dbReference type="ARBA" id="ARBA00023136"/>
    </source>
</evidence>
<keyword evidence="16" id="KW-1185">Reference proteome</keyword>
<dbReference type="RefSeq" id="XP_025361960.1">
    <property type="nucleotide sequence ID" value="XM_025504742.1"/>
</dbReference>
<feature type="region of interest" description="Disordered" evidence="11">
    <location>
        <begin position="1009"/>
        <end position="1046"/>
    </location>
</feature>
<keyword evidence="3" id="KW-0597">Phosphoprotein</keyword>
<feature type="transmembrane region" description="Helical" evidence="12">
    <location>
        <begin position="132"/>
        <end position="150"/>
    </location>
</feature>
<dbReference type="GO" id="GO:0006869">
    <property type="term" value="P:lipid transport"/>
    <property type="evidence" value="ECO:0007669"/>
    <property type="project" value="UniProtKB-KW"/>
</dbReference>
<evidence type="ECO:0000313" key="15">
    <source>
        <dbReference type="EMBL" id="PWN27348.1"/>
    </source>
</evidence>
<feature type="transmembrane region" description="Helical" evidence="12">
    <location>
        <begin position="6"/>
        <end position="35"/>
    </location>
</feature>
<dbReference type="GO" id="GO:0061817">
    <property type="term" value="P:endoplasmic reticulum-plasma membrane tethering"/>
    <property type="evidence" value="ECO:0007669"/>
    <property type="project" value="InterPro"/>
</dbReference>
<dbReference type="AlphaFoldDB" id="A0A316URE0"/>
<sequence>MSGQTGFTTVVVVAANGNFDVVTAIILVVAAAAAIPPTQQQRLCHDKKAQGEQGPSRVEGQGDVRNDPGYASTHDNGATPPPPPSTPPKLPPRPNPAPSPAGNPIEPHLRLIIAFFAATSCVTLALSRVHWIFAALAAATGCFILCKLLLSRGQDIAASQRSAAAQQAFDAKDNTETVEWLNVVLGSVWPLISADLFTPFIDLLEDALQLQVPGIVHAVRVEDLDQGDVPLNVDSLKVLPPGEEHFLGGNAAVTSDARTDAEQAISDVDLGEHVNLEVTFSYRASSKGKSTATDGALRDDHSHAPRAAPAETIHLLLYLAIGLQKIAAVEVPVWCEVVGVQGKMRLRLQLVPALPFVKHVGFALLEQPRLEIKAKPLGRRMVIDAMNLPLLSSYVLRSIQTTVKPFVAPGSYTIDLGAIMGSGDGPKNTYAVGVIAVVIHSATDLPAADVNGLADPFVTLSFARAGKPLFRTRVLRKNKNPVWGGEVAYLLVGPDEVRDHDRLRFTIFDADRFSADDPLGKIDVSIDRLIKESLATDTDARSCALMETHEAELEPMRRGMSTQGRLRYSIVFAKLVQPQGCEGTMASPARSQLMDQAARRAREGQDDAQQAATGDTPQQQPANMASFLTPFDRFVHSLGLPLDESVLRARQARNERVTKLTKLLAGEEAAVASPPARQWPSGILAFHVHSIHGLEVTRTQRTLSKNSGAGSGGSGGAEDDEGGSAALDGGGLTRLPSSYVQVLLNDEAVLVTRVKTLNPRPFINAGSERFVTDFSRARVDFVVRDRRQREGDPILGVVSLDVAEVLGNSARWSGWCTMEGGLGYGKLRVTLLWRSVHLCVPRPLRGWSVGTLCVTGLKAQVGHQAGLEGREAHWVLDGRWGRAQTDSIKAEGVAMTYDYNYAGGLRLPMRSRYPSSLTLTLRCSTARLPGRHRRRVIGCLPLDRTLVDAERIEAGSRTLRVGLYATNDHRAVEALCRRATVGDVQGHRHAALRDLVKAPLLIEDEDQDVAHRSAASLSSDGSDVEGEDTRSRRSSGMHRRTSSGSVHPSLALVGHVDVTLAFIPGISDAHSSLLSGDHELRYAHEAWLCKRDAGMRTTPPGLDARDPNDLGDPCDEEQPLASPNGSEEDEELTSFLRSSSLNPSGADVSDYPSVRRRQPRPPSPPVGEEPSSSSSSRHIPSSSSFSNRMSQRHRQEAGLAQLKPYRTLRWLKQNVDDGMGNLRKRGLVGGMEKRDERVEKMEREGVSNF</sequence>
<feature type="compositionally biased region" description="Pro residues" evidence="11">
    <location>
        <begin position="79"/>
        <end position="101"/>
    </location>
</feature>
<evidence type="ECO:0000256" key="3">
    <source>
        <dbReference type="ARBA" id="ARBA00022553"/>
    </source>
</evidence>
<dbReference type="GO" id="GO:0005789">
    <property type="term" value="C:endoplasmic reticulum membrane"/>
    <property type="evidence" value="ECO:0007669"/>
    <property type="project" value="UniProtKB-SubCell"/>
</dbReference>
<dbReference type="CDD" id="cd04052">
    <property type="entry name" value="C2B_Tricalbin-like"/>
    <property type="match status" value="1"/>
</dbReference>
<dbReference type="GeneID" id="37026565"/>
<evidence type="ECO:0000313" key="16">
    <source>
        <dbReference type="Proteomes" id="UP000245884"/>
    </source>
</evidence>
<keyword evidence="8" id="KW-0445">Lipid transport</keyword>
<evidence type="ECO:0000256" key="7">
    <source>
        <dbReference type="ARBA" id="ARBA00022989"/>
    </source>
</evidence>
<protein>
    <recommendedName>
        <fullName evidence="17">C2 domain-containing protein</fullName>
    </recommendedName>
</protein>
<evidence type="ECO:0000256" key="9">
    <source>
        <dbReference type="ARBA" id="ARBA00023121"/>
    </source>
</evidence>
<keyword evidence="7 12" id="KW-1133">Transmembrane helix</keyword>
<keyword evidence="10 12" id="KW-0472">Membrane</keyword>
<evidence type="ECO:0000256" key="8">
    <source>
        <dbReference type="ARBA" id="ARBA00023055"/>
    </source>
</evidence>
<evidence type="ECO:0000256" key="5">
    <source>
        <dbReference type="ARBA" id="ARBA00022737"/>
    </source>
</evidence>
<evidence type="ECO:0000259" key="13">
    <source>
        <dbReference type="PROSITE" id="PS50004"/>
    </source>
</evidence>
<organism evidence="15 16">
    <name type="scientific">Jaminaea rosea</name>
    <dbReference type="NCBI Taxonomy" id="1569628"/>
    <lineage>
        <taxon>Eukaryota</taxon>
        <taxon>Fungi</taxon>
        <taxon>Dikarya</taxon>
        <taxon>Basidiomycota</taxon>
        <taxon>Ustilaginomycotina</taxon>
        <taxon>Exobasidiomycetes</taxon>
        <taxon>Microstromatales</taxon>
        <taxon>Microstromatales incertae sedis</taxon>
        <taxon>Jaminaea</taxon>
    </lineage>
</organism>
<dbReference type="Proteomes" id="UP000245884">
    <property type="component" value="Unassembled WGS sequence"/>
</dbReference>
<feature type="domain" description="C2" evidence="13">
    <location>
        <begin position="415"/>
        <end position="539"/>
    </location>
</feature>
<dbReference type="Pfam" id="PF25669">
    <property type="entry name" value="SMP_MUG190-like"/>
    <property type="match status" value="1"/>
</dbReference>
<dbReference type="InterPro" id="IPR035892">
    <property type="entry name" value="C2_domain_sf"/>
</dbReference>
<feature type="domain" description="SMP-LTD" evidence="14">
    <location>
        <begin position="174"/>
        <end position="417"/>
    </location>
</feature>
<evidence type="ECO:0000256" key="2">
    <source>
        <dbReference type="ARBA" id="ARBA00022448"/>
    </source>
</evidence>
<evidence type="ECO:0008006" key="17">
    <source>
        <dbReference type="Google" id="ProtNLM"/>
    </source>
</evidence>
<keyword evidence="2" id="KW-0813">Transport</keyword>
<dbReference type="PANTHER" id="PTHR47348:SF3">
    <property type="entry name" value="MEIOTICALLY UP-REGULATED GENE 190 PROTEIN"/>
    <property type="match status" value="1"/>
</dbReference>
<dbReference type="PROSITE" id="PS50004">
    <property type="entry name" value="C2"/>
    <property type="match status" value="1"/>
</dbReference>
<dbReference type="STRING" id="1569628.A0A316URE0"/>
<reference evidence="15 16" key="1">
    <citation type="journal article" date="2018" name="Mol. Biol. Evol.">
        <title>Broad Genomic Sampling Reveals a Smut Pathogenic Ancestry of the Fungal Clade Ustilaginomycotina.</title>
        <authorList>
            <person name="Kijpornyongpan T."/>
            <person name="Mondo S.J."/>
            <person name="Barry K."/>
            <person name="Sandor L."/>
            <person name="Lee J."/>
            <person name="Lipzen A."/>
            <person name="Pangilinan J."/>
            <person name="LaButti K."/>
            <person name="Hainaut M."/>
            <person name="Henrissat B."/>
            <person name="Grigoriev I.V."/>
            <person name="Spatafora J.W."/>
            <person name="Aime M.C."/>
        </authorList>
    </citation>
    <scope>NUCLEOTIDE SEQUENCE [LARGE SCALE GENOMIC DNA]</scope>
    <source>
        <strain evidence="15 16">MCA 5214</strain>
    </source>
</reference>
<feature type="region of interest" description="Disordered" evidence="11">
    <location>
        <begin position="39"/>
        <end position="102"/>
    </location>
</feature>
<dbReference type="InterPro" id="IPR000008">
    <property type="entry name" value="C2_dom"/>
</dbReference>
<dbReference type="PROSITE" id="PS51847">
    <property type="entry name" value="SMP"/>
    <property type="match status" value="1"/>
</dbReference>
<dbReference type="GO" id="GO:0008289">
    <property type="term" value="F:lipid binding"/>
    <property type="evidence" value="ECO:0007669"/>
    <property type="project" value="UniProtKB-KW"/>
</dbReference>
<feature type="compositionally biased region" description="Basic residues" evidence="11">
    <location>
        <begin position="1032"/>
        <end position="1041"/>
    </location>
</feature>
<comment type="subcellular location">
    <subcellularLocation>
        <location evidence="1">Endoplasmic reticulum membrane</location>
    </subcellularLocation>
</comment>